<sequence>MYGNYQIILLYIVLGIFGLIYGSATIFLNIKLQIKGYLT</sequence>
<accession>A0A836M3A5</accession>
<organism evidence="2 3">
    <name type="scientific">Acinetobacter baumannii 1499986</name>
    <dbReference type="NCBI Taxonomy" id="1310673"/>
    <lineage>
        <taxon>Bacteria</taxon>
        <taxon>Pseudomonadati</taxon>
        <taxon>Pseudomonadota</taxon>
        <taxon>Gammaproteobacteria</taxon>
        <taxon>Moraxellales</taxon>
        <taxon>Moraxellaceae</taxon>
        <taxon>Acinetobacter</taxon>
        <taxon>Acinetobacter calcoaceticus/baumannii complex</taxon>
    </lineage>
</organism>
<evidence type="ECO:0000313" key="1">
    <source>
        <dbReference type="EMBL" id="KCX96249.1"/>
    </source>
</evidence>
<dbReference type="EMBL" id="JMOA01000014">
    <property type="protein sequence ID" value="KCY02105.1"/>
    <property type="molecule type" value="Genomic_DNA"/>
</dbReference>
<name>A0A836M3A5_ACIBA</name>
<dbReference type="AlphaFoldDB" id="A0A836M3A5"/>
<dbReference type="Proteomes" id="UP000027309">
    <property type="component" value="Unassembled WGS sequence"/>
</dbReference>
<evidence type="ECO:0000313" key="3">
    <source>
        <dbReference type="Proteomes" id="UP000027309"/>
    </source>
</evidence>
<reference evidence="2 3" key="1">
    <citation type="submission" date="2014-04" db="EMBL/GenBank/DDBJ databases">
        <title>Comparative genomics and transcriptomics to identify genetic mechanisms underlying the emergence of carbapenem resistant Acinetobacter baumannii (CRAb).</title>
        <authorList>
            <person name="Harris A.D."/>
            <person name="Johnson K.J."/>
            <person name="George J."/>
            <person name="Nadendla S."/>
            <person name="Daugherty S.C."/>
            <person name="Parankush S."/>
            <person name="Sadzewicz L."/>
            <person name="Tallon L."/>
            <person name="Sengamalay N."/>
            <person name="Hazen T.H."/>
            <person name="Rasko D.A."/>
        </authorList>
    </citation>
    <scope>NUCLEOTIDE SEQUENCE [LARGE SCALE GENOMIC DNA]</scope>
    <source>
        <strain evidence="2 3">1499986</strain>
    </source>
</reference>
<protein>
    <submittedName>
        <fullName evidence="2">Putative membrane protein</fullName>
    </submittedName>
</protein>
<dbReference type="EMBL" id="JMOA01000145">
    <property type="protein sequence ID" value="KCX96249.1"/>
    <property type="molecule type" value="Genomic_DNA"/>
</dbReference>
<gene>
    <name evidence="2" type="ORF">J572_1452</name>
    <name evidence="1" type="ORF">J572_4112</name>
</gene>
<evidence type="ECO:0000313" key="2">
    <source>
        <dbReference type="EMBL" id="KCY02105.1"/>
    </source>
</evidence>
<proteinExistence type="predicted"/>
<comment type="caution">
    <text evidence="2">The sequence shown here is derived from an EMBL/GenBank/DDBJ whole genome shotgun (WGS) entry which is preliminary data.</text>
</comment>